<sequence length="101" mass="10236">MAAMSTVVGGSGVSVVGEGEHTLSKGDTRLVSTIGECGELAFVSPIGRLDSSRIGDNAGVVEAGVGLVRWYDADEFVTLKDVRLVVSVVGSSLRGLGNIAG</sequence>
<evidence type="ECO:0000313" key="4">
    <source>
        <dbReference type="Proteomes" id="UP000435112"/>
    </source>
</evidence>
<reference evidence="1 4" key="1">
    <citation type="submission" date="2018-09" db="EMBL/GenBank/DDBJ databases">
        <title>Genomic investigation of the strawberry pathogen Phytophthora fragariae indicates pathogenicity is determined by transcriptional variation in three key races.</title>
        <authorList>
            <person name="Adams T.M."/>
            <person name="Armitage A.D."/>
            <person name="Sobczyk M.K."/>
            <person name="Bates H.J."/>
            <person name="Dunwell J.M."/>
            <person name="Nellist C.F."/>
            <person name="Harrison R.J."/>
        </authorList>
    </citation>
    <scope>NUCLEOTIDE SEQUENCE [LARGE SCALE GENOMIC DNA]</scope>
    <source>
        <strain evidence="1 4">SCRP324</strain>
        <strain evidence="2 3">SCRP333</strain>
    </source>
</reference>
<evidence type="ECO:0000313" key="3">
    <source>
        <dbReference type="Proteomes" id="UP000434957"/>
    </source>
</evidence>
<name>A0A6A3NFH7_9STRA</name>
<gene>
    <name evidence="1" type="ORF">PR002_g4764</name>
    <name evidence="2" type="ORF">PR003_g1640</name>
</gene>
<evidence type="ECO:0000313" key="1">
    <source>
        <dbReference type="EMBL" id="KAE9040840.1"/>
    </source>
</evidence>
<comment type="caution">
    <text evidence="1">The sequence shown here is derived from an EMBL/GenBank/DDBJ whole genome shotgun (WGS) entry which is preliminary data.</text>
</comment>
<dbReference type="EMBL" id="QXFT01000047">
    <property type="protein sequence ID" value="KAE9357730.1"/>
    <property type="molecule type" value="Genomic_DNA"/>
</dbReference>
<dbReference type="Proteomes" id="UP000435112">
    <property type="component" value="Unassembled WGS sequence"/>
</dbReference>
<proteinExistence type="predicted"/>
<accession>A0A6A3NFH7</accession>
<dbReference type="EMBL" id="QXFU01000192">
    <property type="protein sequence ID" value="KAE9040840.1"/>
    <property type="molecule type" value="Genomic_DNA"/>
</dbReference>
<dbReference type="AlphaFoldDB" id="A0A6A3NFH7"/>
<evidence type="ECO:0000313" key="2">
    <source>
        <dbReference type="EMBL" id="KAE9357730.1"/>
    </source>
</evidence>
<dbReference type="OrthoDB" id="10495842at2759"/>
<dbReference type="Proteomes" id="UP000434957">
    <property type="component" value="Unassembled WGS sequence"/>
</dbReference>
<organism evidence="1 4">
    <name type="scientific">Phytophthora rubi</name>
    <dbReference type="NCBI Taxonomy" id="129364"/>
    <lineage>
        <taxon>Eukaryota</taxon>
        <taxon>Sar</taxon>
        <taxon>Stramenopiles</taxon>
        <taxon>Oomycota</taxon>
        <taxon>Peronosporomycetes</taxon>
        <taxon>Peronosporales</taxon>
        <taxon>Peronosporaceae</taxon>
        <taxon>Phytophthora</taxon>
    </lineage>
</organism>
<protein>
    <submittedName>
        <fullName evidence="1">Uncharacterized protein</fullName>
    </submittedName>
</protein>
<keyword evidence="3" id="KW-1185">Reference proteome</keyword>